<evidence type="ECO:0000313" key="1">
    <source>
        <dbReference type="EMBL" id="ELP94737.1"/>
    </source>
</evidence>
<reference evidence="1 2" key="1">
    <citation type="submission" date="2012-10" db="EMBL/GenBank/DDBJ databases">
        <authorList>
            <person name="Zafar N."/>
            <person name="Inman J."/>
            <person name="Hall N."/>
            <person name="Lorenzi H."/>
            <person name="Caler E."/>
        </authorList>
    </citation>
    <scope>NUCLEOTIDE SEQUENCE [LARGE SCALE GENOMIC DNA]</scope>
    <source>
        <strain evidence="1 2">IP1</strain>
    </source>
</reference>
<dbReference type="PANTHER" id="PTHR45661:SF3">
    <property type="entry name" value="IG-LIKE DOMAIN-CONTAINING PROTEIN"/>
    <property type="match status" value="1"/>
</dbReference>
<dbReference type="PANTHER" id="PTHR45661">
    <property type="entry name" value="SURFACE ANTIGEN"/>
    <property type="match status" value="1"/>
</dbReference>
<dbReference type="Proteomes" id="UP000014680">
    <property type="component" value="Unassembled WGS sequence"/>
</dbReference>
<name>A0A0A1UE21_ENTIV</name>
<sequence length="509" mass="56849">MLDNDTIPYIISYIPDAISFLNLLTVSKRYFAHASKLETNPSPLTHIHTTLITQNLFSDNSKPLPTVQNVHYLCPLSYSIYCEKKIKYKNYKVTCSHIIYTSSDRLHYGITIPTDVNTLGRACYAGLESITSITIPQSIKRIEEKCFYNCSNLIAIIFTGHPQLSSVGPQAFPKGVLKVTFEVPQLDTCLPEFLASRTETKLSFTKYTRDDFFSLNEPTETRKSENVEVDVYPKTANACFALANAAFSSSKLREVRVDGPKVVEAFAFANCIYLKSAAVMGVTSLPSHVFAGCVLLKNVELSEGLYEIGSSAFEGTALPEVVLPTTVTHVGNCAFKNCQFLRKVVLDDNVESLGVGCFKSCQSLMDIHIPENLRELPAECFMNCYSLNELKKHQTIEEVGDSCFEGCESIEHAEISFRLGKKCFCGCQNLKKVVINKEAEKVNEACFFDCNQLKEITIQEGVKFFGNYCFFKCLSLEEINFPQSVQSVGYGCFFGCKNLKSKINVPIAY</sequence>
<dbReference type="InterPro" id="IPR053139">
    <property type="entry name" value="Surface_bspA-like"/>
</dbReference>
<dbReference type="InterPro" id="IPR032675">
    <property type="entry name" value="LRR_dom_sf"/>
</dbReference>
<dbReference type="GeneID" id="14893741"/>
<dbReference type="InterPro" id="IPR026906">
    <property type="entry name" value="LRR_5"/>
</dbReference>
<accession>A0A0A1UE21</accession>
<evidence type="ECO:0000313" key="2">
    <source>
        <dbReference type="Proteomes" id="UP000014680"/>
    </source>
</evidence>
<dbReference type="Gene3D" id="3.80.10.10">
    <property type="entry name" value="Ribonuclease Inhibitor"/>
    <property type="match status" value="3"/>
</dbReference>
<proteinExistence type="predicted"/>
<evidence type="ECO:0008006" key="3">
    <source>
        <dbReference type="Google" id="ProtNLM"/>
    </source>
</evidence>
<dbReference type="Pfam" id="PF13306">
    <property type="entry name" value="LRR_5"/>
    <property type="match status" value="3"/>
</dbReference>
<dbReference type="KEGG" id="eiv:EIN_340750"/>
<dbReference type="RefSeq" id="XP_004261508.1">
    <property type="nucleotide sequence ID" value="XM_004261460.1"/>
</dbReference>
<protein>
    <recommendedName>
        <fullName evidence="3">Leucine rich repeat containing protein BspA family protein</fullName>
    </recommendedName>
</protein>
<gene>
    <name evidence="1" type="ORF">EIN_340750</name>
</gene>
<dbReference type="VEuPathDB" id="AmoebaDB:EIN_340750"/>
<organism evidence="1 2">
    <name type="scientific">Entamoeba invadens IP1</name>
    <dbReference type="NCBI Taxonomy" id="370355"/>
    <lineage>
        <taxon>Eukaryota</taxon>
        <taxon>Amoebozoa</taxon>
        <taxon>Evosea</taxon>
        <taxon>Archamoebae</taxon>
        <taxon>Mastigamoebida</taxon>
        <taxon>Entamoebidae</taxon>
        <taxon>Entamoeba</taxon>
    </lineage>
</organism>
<dbReference type="AlphaFoldDB" id="A0A0A1UE21"/>
<dbReference type="EMBL" id="KB206175">
    <property type="protein sequence ID" value="ELP94737.1"/>
    <property type="molecule type" value="Genomic_DNA"/>
</dbReference>
<dbReference type="SUPFAM" id="SSF52058">
    <property type="entry name" value="L domain-like"/>
    <property type="match status" value="1"/>
</dbReference>
<keyword evidence="2" id="KW-1185">Reference proteome</keyword>